<dbReference type="AlphaFoldDB" id="A0A841AQ73"/>
<evidence type="ECO:0000256" key="1">
    <source>
        <dbReference type="ARBA" id="ARBA00000077"/>
    </source>
</evidence>
<feature type="domain" description="RNase H type-2" evidence="14">
    <location>
        <begin position="18"/>
        <end position="212"/>
    </location>
</feature>
<keyword evidence="10 12" id="KW-0378">Hydrolase</keyword>
<dbReference type="EMBL" id="JACHMJ010000001">
    <property type="protein sequence ID" value="MBB5843856.1"/>
    <property type="molecule type" value="Genomic_DNA"/>
</dbReference>
<dbReference type="SUPFAM" id="SSF53098">
    <property type="entry name" value="Ribonuclease H-like"/>
    <property type="match status" value="1"/>
</dbReference>
<dbReference type="PANTHER" id="PTHR10954">
    <property type="entry name" value="RIBONUCLEASE H2 SUBUNIT A"/>
    <property type="match status" value="1"/>
</dbReference>
<dbReference type="GO" id="GO:0032299">
    <property type="term" value="C:ribonuclease H2 complex"/>
    <property type="evidence" value="ECO:0007669"/>
    <property type="project" value="TreeGrafter"/>
</dbReference>
<dbReference type="CDD" id="cd07182">
    <property type="entry name" value="RNase_HII_bacteria_HII_like"/>
    <property type="match status" value="1"/>
</dbReference>
<dbReference type="PROSITE" id="PS51975">
    <property type="entry name" value="RNASE_H_2"/>
    <property type="match status" value="1"/>
</dbReference>
<feature type="binding site" evidence="12">
    <location>
        <position position="123"/>
    </location>
    <ligand>
        <name>a divalent metal cation</name>
        <dbReference type="ChEBI" id="CHEBI:60240"/>
    </ligand>
</feature>
<comment type="similarity">
    <text evidence="5 13">Belongs to the RNase HII family.</text>
</comment>
<comment type="function">
    <text evidence="3 13">Endonuclease that specifically degrades the RNA of RNA-DNA hybrids.</text>
</comment>
<evidence type="ECO:0000259" key="14">
    <source>
        <dbReference type="PROSITE" id="PS51975"/>
    </source>
</evidence>
<evidence type="ECO:0000256" key="4">
    <source>
        <dbReference type="ARBA" id="ARBA00004496"/>
    </source>
</evidence>
<dbReference type="InterPro" id="IPR024567">
    <property type="entry name" value="RNase_HII/HIII_dom"/>
</dbReference>
<dbReference type="InterPro" id="IPR001352">
    <property type="entry name" value="RNase_HII/HIII"/>
</dbReference>
<dbReference type="InterPro" id="IPR012337">
    <property type="entry name" value="RNaseH-like_sf"/>
</dbReference>
<dbReference type="PANTHER" id="PTHR10954:SF18">
    <property type="entry name" value="RIBONUCLEASE HII"/>
    <property type="match status" value="1"/>
</dbReference>
<evidence type="ECO:0000256" key="3">
    <source>
        <dbReference type="ARBA" id="ARBA00004065"/>
    </source>
</evidence>
<evidence type="ECO:0000256" key="13">
    <source>
        <dbReference type="RuleBase" id="RU003515"/>
    </source>
</evidence>
<dbReference type="GO" id="GO:0004523">
    <property type="term" value="F:RNA-DNA hybrid ribonuclease activity"/>
    <property type="evidence" value="ECO:0007669"/>
    <property type="project" value="UniProtKB-UniRule"/>
</dbReference>
<dbReference type="GO" id="GO:0003723">
    <property type="term" value="F:RNA binding"/>
    <property type="evidence" value="ECO:0007669"/>
    <property type="project" value="UniProtKB-UniRule"/>
</dbReference>
<evidence type="ECO:0000256" key="2">
    <source>
        <dbReference type="ARBA" id="ARBA00001946"/>
    </source>
</evidence>
<dbReference type="InterPro" id="IPR022898">
    <property type="entry name" value="RNase_HII"/>
</dbReference>
<evidence type="ECO:0000256" key="8">
    <source>
        <dbReference type="ARBA" id="ARBA00022723"/>
    </source>
</evidence>
<keyword evidence="16" id="KW-1185">Reference proteome</keyword>
<evidence type="ECO:0000256" key="7">
    <source>
        <dbReference type="ARBA" id="ARBA00022722"/>
    </source>
</evidence>
<dbReference type="GO" id="GO:0046872">
    <property type="term" value="F:metal ion binding"/>
    <property type="evidence" value="ECO:0007669"/>
    <property type="project" value="UniProtKB-KW"/>
</dbReference>
<keyword evidence="8 12" id="KW-0479">Metal-binding</keyword>
<dbReference type="GO" id="GO:0006298">
    <property type="term" value="P:mismatch repair"/>
    <property type="evidence" value="ECO:0007669"/>
    <property type="project" value="TreeGrafter"/>
</dbReference>
<evidence type="ECO:0000256" key="10">
    <source>
        <dbReference type="ARBA" id="ARBA00022801"/>
    </source>
</evidence>
<comment type="cofactor">
    <cofactor evidence="2">
        <name>Mg(2+)</name>
        <dbReference type="ChEBI" id="CHEBI:18420"/>
    </cofactor>
</comment>
<evidence type="ECO:0000256" key="6">
    <source>
        <dbReference type="ARBA" id="ARBA00022490"/>
    </source>
</evidence>
<keyword evidence="7 12" id="KW-0540">Nuclease</keyword>
<keyword evidence="11" id="KW-0464">Manganese</keyword>
<evidence type="ECO:0000256" key="9">
    <source>
        <dbReference type="ARBA" id="ARBA00022759"/>
    </source>
</evidence>
<reference evidence="15 16" key="1">
    <citation type="submission" date="2020-08" db="EMBL/GenBank/DDBJ databases">
        <title>Sequencing the genomes of 1000 actinobacteria strains.</title>
        <authorList>
            <person name="Klenk H.-P."/>
        </authorList>
    </citation>
    <scope>NUCLEOTIDE SEQUENCE [LARGE SCALE GENOMIC DNA]</scope>
    <source>
        <strain evidence="15 16">DSM 105784</strain>
    </source>
</reference>
<comment type="cofactor">
    <cofactor evidence="12">
        <name>Mn(2+)</name>
        <dbReference type="ChEBI" id="CHEBI:29035"/>
    </cofactor>
    <cofactor evidence="12">
        <name>Mg(2+)</name>
        <dbReference type="ChEBI" id="CHEBI:18420"/>
    </cofactor>
    <text evidence="12">Manganese or magnesium. Binds 1 divalent metal ion per monomer in the absence of substrate. May bind a second metal ion after substrate binding.</text>
</comment>
<sequence>MTDPTLEVETAMHRAGARYVIGIDEVGRGAIAGPVAVGLCLVDQAVGAHPVGLRDSKMLSEKRRVELEPLTVAWAVHTAVGLASADEVDAIGIVAALGLAAKRGLVAMHQAGALVNESVILLDGSHDWLNPALQAPLRVQTRVKADRDCASVAAASVVAKVHRDTLMIEADGRLPGYGWAGNKGYGSAAHFAAIDELGATDLHRRTWLKTSA</sequence>
<organism evidence="15 16">
    <name type="scientific">Conyzicola lurida</name>
    <dbReference type="NCBI Taxonomy" id="1172621"/>
    <lineage>
        <taxon>Bacteria</taxon>
        <taxon>Bacillati</taxon>
        <taxon>Actinomycetota</taxon>
        <taxon>Actinomycetes</taxon>
        <taxon>Micrococcales</taxon>
        <taxon>Microbacteriaceae</taxon>
        <taxon>Conyzicola</taxon>
    </lineage>
</organism>
<keyword evidence="6" id="KW-0963">Cytoplasm</keyword>
<gene>
    <name evidence="15" type="ORF">HD599_002179</name>
</gene>
<feature type="binding site" evidence="12">
    <location>
        <position position="24"/>
    </location>
    <ligand>
        <name>a divalent metal cation</name>
        <dbReference type="ChEBI" id="CHEBI:60240"/>
    </ligand>
</feature>
<dbReference type="EC" id="3.1.26.4" evidence="13"/>
<evidence type="ECO:0000256" key="12">
    <source>
        <dbReference type="PROSITE-ProRule" id="PRU01319"/>
    </source>
</evidence>
<dbReference type="NCBIfam" id="NF000595">
    <property type="entry name" value="PRK00015.1-3"/>
    <property type="match status" value="1"/>
</dbReference>
<dbReference type="Proteomes" id="UP000536685">
    <property type="component" value="Unassembled WGS sequence"/>
</dbReference>
<evidence type="ECO:0000256" key="5">
    <source>
        <dbReference type="ARBA" id="ARBA00007383"/>
    </source>
</evidence>
<keyword evidence="9 12" id="KW-0255">Endonuclease</keyword>
<dbReference type="GO" id="GO:0005737">
    <property type="term" value="C:cytoplasm"/>
    <property type="evidence" value="ECO:0007669"/>
    <property type="project" value="UniProtKB-SubCell"/>
</dbReference>
<evidence type="ECO:0000313" key="16">
    <source>
        <dbReference type="Proteomes" id="UP000536685"/>
    </source>
</evidence>
<dbReference type="InterPro" id="IPR036397">
    <property type="entry name" value="RNaseH_sf"/>
</dbReference>
<comment type="subcellular location">
    <subcellularLocation>
        <location evidence="4">Cytoplasm</location>
    </subcellularLocation>
</comment>
<protein>
    <recommendedName>
        <fullName evidence="13">Ribonuclease</fullName>
        <ecNumber evidence="13">3.1.26.4</ecNumber>
    </recommendedName>
</protein>
<feature type="binding site" evidence="12">
    <location>
        <position position="25"/>
    </location>
    <ligand>
        <name>a divalent metal cation</name>
        <dbReference type="ChEBI" id="CHEBI:60240"/>
    </ligand>
</feature>
<dbReference type="Pfam" id="PF01351">
    <property type="entry name" value="RNase_HII"/>
    <property type="match status" value="1"/>
</dbReference>
<evidence type="ECO:0000313" key="15">
    <source>
        <dbReference type="EMBL" id="MBB5843856.1"/>
    </source>
</evidence>
<accession>A0A841AQ73</accession>
<evidence type="ECO:0000256" key="11">
    <source>
        <dbReference type="ARBA" id="ARBA00023211"/>
    </source>
</evidence>
<dbReference type="Gene3D" id="3.30.420.10">
    <property type="entry name" value="Ribonuclease H-like superfamily/Ribonuclease H"/>
    <property type="match status" value="1"/>
</dbReference>
<name>A0A841AQ73_9MICO</name>
<comment type="caution">
    <text evidence="15">The sequence shown here is derived from an EMBL/GenBank/DDBJ whole genome shotgun (WGS) entry which is preliminary data.</text>
</comment>
<comment type="catalytic activity">
    <reaction evidence="1 12 13">
        <text>Endonucleolytic cleavage to 5'-phosphomonoester.</text>
        <dbReference type="EC" id="3.1.26.4"/>
    </reaction>
</comment>
<dbReference type="GO" id="GO:0043137">
    <property type="term" value="P:DNA replication, removal of RNA primer"/>
    <property type="evidence" value="ECO:0007669"/>
    <property type="project" value="TreeGrafter"/>
</dbReference>
<proteinExistence type="inferred from homology"/>